<dbReference type="EMBL" id="CADCVM010000474">
    <property type="protein sequence ID" value="CAA9530285.1"/>
    <property type="molecule type" value="Genomic_DNA"/>
</dbReference>
<name>A0A6J4TT62_9ACTN</name>
<sequence length="120" mass="11869">MAAEDIGGALELTVASLREGVVGLGVEAALPEISAWEERLAASGDPDLEAVAATLGELRAQLGTPGLDPLSVGTLLMTLGQQVEGVAGAEIGESVGGKLSRLGALLGSEGDSLTDKMTGA</sequence>
<protein>
    <submittedName>
        <fullName evidence="1">Uncharacterized protein</fullName>
    </submittedName>
</protein>
<proteinExistence type="predicted"/>
<accession>A0A6J4TT62</accession>
<organism evidence="1">
    <name type="scientific">uncultured Rubrobacteraceae bacterium</name>
    <dbReference type="NCBI Taxonomy" id="349277"/>
    <lineage>
        <taxon>Bacteria</taxon>
        <taxon>Bacillati</taxon>
        <taxon>Actinomycetota</taxon>
        <taxon>Rubrobacteria</taxon>
        <taxon>Rubrobacterales</taxon>
        <taxon>Rubrobacteraceae</taxon>
        <taxon>environmental samples</taxon>
    </lineage>
</organism>
<gene>
    <name evidence="1" type="ORF">AVDCRST_MAG05-4357</name>
</gene>
<evidence type="ECO:0000313" key="1">
    <source>
        <dbReference type="EMBL" id="CAA9530285.1"/>
    </source>
</evidence>
<dbReference type="AlphaFoldDB" id="A0A6J4TT62"/>
<reference evidence="1" key="1">
    <citation type="submission" date="2020-02" db="EMBL/GenBank/DDBJ databases">
        <authorList>
            <person name="Meier V. D."/>
        </authorList>
    </citation>
    <scope>NUCLEOTIDE SEQUENCE</scope>
    <source>
        <strain evidence="1">AVDCRST_MAG05</strain>
    </source>
</reference>